<dbReference type="InterPro" id="IPR001789">
    <property type="entry name" value="Sig_transdc_resp-reg_receiver"/>
</dbReference>
<keyword evidence="5" id="KW-1185">Reference proteome</keyword>
<dbReference type="Pfam" id="PF00072">
    <property type="entry name" value="Response_reg"/>
    <property type="match status" value="1"/>
</dbReference>
<dbReference type="GO" id="GO:0003677">
    <property type="term" value="F:DNA binding"/>
    <property type="evidence" value="ECO:0007669"/>
    <property type="project" value="InterPro"/>
</dbReference>
<dbReference type="SMART" id="SM00448">
    <property type="entry name" value="REC"/>
    <property type="match status" value="1"/>
</dbReference>
<dbReference type="SMART" id="SM00850">
    <property type="entry name" value="LytTR"/>
    <property type="match status" value="1"/>
</dbReference>
<accession>A0A318U6D3</accession>
<dbReference type="PROSITE" id="PS50930">
    <property type="entry name" value="HTH_LYTTR"/>
    <property type="match status" value="1"/>
</dbReference>
<dbReference type="PANTHER" id="PTHR45526:SF1">
    <property type="entry name" value="TRANSCRIPTIONAL REGULATORY PROTEIN DCUR-RELATED"/>
    <property type="match status" value="1"/>
</dbReference>
<proteinExistence type="predicted"/>
<dbReference type="InterPro" id="IPR007492">
    <property type="entry name" value="LytTR_DNA-bd_dom"/>
</dbReference>
<dbReference type="GO" id="GO:0000156">
    <property type="term" value="F:phosphorelay response regulator activity"/>
    <property type="evidence" value="ECO:0007669"/>
    <property type="project" value="TreeGrafter"/>
</dbReference>
<dbReference type="Pfam" id="PF04397">
    <property type="entry name" value="LytTR"/>
    <property type="match status" value="1"/>
</dbReference>
<dbReference type="Proteomes" id="UP000248198">
    <property type="component" value="Unassembled WGS sequence"/>
</dbReference>
<dbReference type="Gene3D" id="3.40.50.2300">
    <property type="match status" value="1"/>
</dbReference>
<organism evidence="4 5">
    <name type="scientific">Pedobacter nutrimenti</name>
    <dbReference type="NCBI Taxonomy" id="1241337"/>
    <lineage>
        <taxon>Bacteria</taxon>
        <taxon>Pseudomonadati</taxon>
        <taxon>Bacteroidota</taxon>
        <taxon>Sphingobacteriia</taxon>
        <taxon>Sphingobacteriales</taxon>
        <taxon>Sphingobacteriaceae</taxon>
        <taxon>Pedobacter</taxon>
    </lineage>
</organism>
<feature type="modified residue" description="4-aspartylphosphate" evidence="1">
    <location>
        <position position="56"/>
    </location>
</feature>
<dbReference type="Gene3D" id="2.40.50.1020">
    <property type="entry name" value="LytTr DNA-binding domain"/>
    <property type="match status" value="1"/>
</dbReference>
<name>A0A318U6D3_9SPHI</name>
<sequence>MDKLKCLIVDDEPLAADILEKYIGQLDNLQLSGKCANALDALIYLQTNKVDLLFLDIQMPKLSGLDFLKTLNKRPKVILTTAFRDYAVEGFELNVLDYLVKPIPFERFLIAVNKYHGEEPSIPSLISSPVQAISKDAFLYLKSDKKMVKVFLREILYIESLKDYVRVKTVHKEIITHQRITYLEEKLPDEKFLRIHRSFIISLDHIRSFNSSSIEIDHFELPIGRQYKTEVLKVLSYG</sequence>
<evidence type="ECO:0000259" key="3">
    <source>
        <dbReference type="PROSITE" id="PS50930"/>
    </source>
</evidence>
<evidence type="ECO:0000259" key="2">
    <source>
        <dbReference type="PROSITE" id="PS50110"/>
    </source>
</evidence>
<dbReference type="InterPro" id="IPR051271">
    <property type="entry name" value="2C-system_Tx_regulators"/>
</dbReference>
<reference evidence="4 5" key="1">
    <citation type="submission" date="2018-06" db="EMBL/GenBank/DDBJ databases">
        <title>Genomic Encyclopedia of Archaeal and Bacterial Type Strains, Phase II (KMG-II): from individual species to whole genera.</title>
        <authorList>
            <person name="Goeker M."/>
        </authorList>
    </citation>
    <scope>NUCLEOTIDE SEQUENCE [LARGE SCALE GENOMIC DNA]</scope>
    <source>
        <strain evidence="4 5">DSM 27372</strain>
    </source>
</reference>
<dbReference type="RefSeq" id="WP_110834775.1">
    <property type="nucleotide sequence ID" value="NZ_QKLU01000013.1"/>
</dbReference>
<dbReference type="OrthoDB" id="9787344at2"/>
<dbReference type="EMBL" id="QKLU01000013">
    <property type="protein sequence ID" value="PYF68410.1"/>
    <property type="molecule type" value="Genomic_DNA"/>
</dbReference>
<feature type="domain" description="Response regulatory" evidence="2">
    <location>
        <begin position="5"/>
        <end position="116"/>
    </location>
</feature>
<dbReference type="SUPFAM" id="SSF52172">
    <property type="entry name" value="CheY-like"/>
    <property type="match status" value="1"/>
</dbReference>
<evidence type="ECO:0000256" key="1">
    <source>
        <dbReference type="PROSITE-ProRule" id="PRU00169"/>
    </source>
</evidence>
<feature type="domain" description="HTH LytTR-type" evidence="3">
    <location>
        <begin position="139"/>
        <end position="208"/>
    </location>
</feature>
<gene>
    <name evidence="4" type="ORF">B0O44_11323</name>
</gene>
<protein>
    <submittedName>
        <fullName evidence="4">LytTR family two component transcriptional regulator</fullName>
    </submittedName>
</protein>
<keyword evidence="1" id="KW-0597">Phosphoprotein</keyword>
<dbReference type="PROSITE" id="PS50110">
    <property type="entry name" value="RESPONSE_REGULATORY"/>
    <property type="match status" value="1"/>
</dbReference>
<evidence type="ECO:0000313" key="5">
    <source>
        <dbReference type="Proteomes" id="UP000248198"/>
    </source>
</evidence>
<evidence type="ECO:0000313" key="4">
    <source>
        <dbReference type="EMBL" id="PYF68410.1"/>
    </source>
</evidence>
<comment type="caution">
    <text evidence="4">The sequence shown here is derived from an EMBL/GenBank/DDBJ whole genome shotgun (WGS) entry which is preliminary data.</text>
</comment>
<dbReference type="PANTHER" id="PTHR45526">
    <property type="entry name" value="TRANSCRIPTIONAL REGULATORY PROTEIN DPIA"/>
    <property type="match status" value="1"/>
</dbReference>
<dbReference type="AlphaFoldDB" id="A0A318U6D3"/>
<dbReference type="InterPro" id="IPR011006">
    <property type="entry name" value="CheY-like_superfamily"/>
</dbReference>